<dbReference type="InterPro" id="IPR036046">
    <property type="entry name" value="Acylphosphatase-like_dom_sf"/>
</dbReference>
<dbReference type="SUPFAM" id="SSF46689">
    <property type="entry name" value="Homeodomain-like"/>
    <property type="match status" value="1"/>
</dbReference>
<dbReference type="Proteomes" id="UP001652264">
    <property type="component" value="Unassembled WGS sequence"/>
</dbReference>
<dbReference type="Pfam" id="PF04940">
    <property type="entry name" value="BLUF"/>
    <property type="match status" value="1"/>
</dbReference>
<protein>
    <submittedName>
        <fullName evidence="9">BLUF domain-containing protein</fullName>
    </submittedName>
</protein>
<keyword evidence="2" id="KW-0805">Transcription regulation</keyword>
<dbReference type="PROSITE" id="PS50925">
    <property type="entry name" value="BLUF"/>
    <property type="match status" value="1"/>
</dbReference>
<feature type="region of interest" description="Disordered" evidence="6">
    <location>
        <begin position="334"/>
        <end position="361"/>
    </location>
</feature>
<dbReference type="Gene3D" id="3.30.70.100">
    <property type="match status" value="1"/>
</dbReference>
<dbReference type="InterPro" id="IPR001647">
    <property type="entry name" value="HTH_TetR"/>
</dbReference>
<dbReference type="InterPro" id="IPR007024">
    <property type="entry name" value="BLUF_domain"/>
</dbReference>
<proteinExistence type="predicted"/>
<evidence type="ECO:0000256" key="5">
    <source>
        <dbReference type="PROSITE-ProRule" id="PRU00335"/>
    </source>
</evidence>
<organism evidence="9 10">
    <name type="scientific">Curtobacterium citreum</name>
    <dbReference type="NCBI Taxonomy" id="2036"/>
    <lineage>
        <taxon>Bacteria</taxon>
        <taxon>Bacillati</taxon>
        <taxon>Actinomycetota</taxon>
        <taxon>Actinomycetes</taxon>
        <taxon>Micrococcales</taxon>
        <taxon>Microbacteriaceae</taxon>
        <taxon>Curtobacterium</taxon>
    </lineage>
</organism>
<dbReference type="Gene3D" id="1.10.357.10">
    <property type="entry name" value="Tetracycline Repressor, domain 2"/>
    <property type="match status" value="1"/>
</dbReference>
<evidence type="ECO:0000256" key="4">
    <source>
        <dbReference type="ARBA" id="ARBA00023163"/>
    </source>
</evidence>
<evidence type="ECO:0000313" key="10">
    <source>
        <dbReference type="Proteomes" id="UP001652264"/>
    </source>
</evidence>
<evidence type="ECO:0000256" key="2">
    <source>
        <dbReference type="ARBA" id="ARBA00023015"/>
    </source>
</evidence>
<dbReference type="EMBL" id="JANVAD010000011">
    <property type="protein sequence ID" value="MCS6524164.1"/>
    <property type="molecule type" value="Genomic_DNA"/>
</dbReference>
<gene>
    <name evidence="9" type="ORF">NYQ28_16465</name>
</gene>
<evidence type="ECO:0000259" key="7">
    <source>
        <dbReference type="PROSITE" id="PS50925"/>
    </source>
</evidence>
<reference evidence="9 10" key="1">
    <citation type="submission" date="2022-08" db="EMBL/GenBank/DDBJ databases">
        <title>Taxonomy of Curtobacterium flaccumfaciens.</title>
        <authorList>
            <person name="Osdaghi E."/>
            <person name="Taghavi S.M."/>
            <person name="Hamidizade M."/>
            <person name="Abachi H."/>
            <person name="Fazliarab A."/>
            <person name="Baeyen S."/>
            <person name="Portier P."/>
            <person name="Van Vaerenbergh J."/>
            <person name="Jacques M.-A."/>
        </authorList>
    </citation>
    <scope>NUCLEOTIDE SEQUENCE [LARGE SCALE GENOMIC DNA]</scope>
    <source>
        <strain evidence="9 10">LMG8786T</strain>
    </source>
</reference>
<dbReference type="SUPFAM" id="SSF54975">
    <property type="entry name" value="Acylphosphatase/BLUF domain-like"/>
    <property type="match status" value="1"/>
</dbReference>
<feature type="compositionally biased region" description="Low complexity" evidence="6">
    <location>
        <begin position="342"/>
        <end position="353"/>
    </location>
</feature>
<evidence type="ECO:0000313" key="9">
    <source>
        <dbReference type="EMBL" id="MCS6524164.1"/>
    </source>
</evidence>
<dbReference type="RefSeq" id="WP_114850458.1">
    <property type="nucleotide sequence ID" value="NZ_BMNV01000014.1"/>
</dbReference>
<evidence type="ECO:0000256" key="1">
    <source>
        <dbReference type="ARBA" id="ARBA00022491"/>
    </source>
</evidence>
<dbReference type="SUPFAM" id="SSF48498">
    <property type="entry name" value="Tetracyclin repressor-like, C-terminal domain"/>
    <property type="match status" value="1"/>
</dbReference>
<evidence type="ECO:0000256" key="6">
    <source>
        <dbReference type="SAM" id="MobiDB-lite"/>
    </source>
</evidence>
<keyword evidence="4" id="KW-0804">Transcription</keyword>
<dbReference type="InterPro" id="IPR009057">
    <property type="entry name" value="Homeodomain-like_sf"/>
</dbReference>
<comment type="caution">
    <text evidence="9">The sequence shown here is derived from an EMBL/GenBank/DDBJ whole genome shotgun (WGS) entry which is preliminary data.</text>
</comment>
<feature type="DNA-binding region" description="H-T-H motif" evidence="5">
    <location>
        <begin position="172"/>
        <end position="191"/>
    </location>
</feature>
<name>A0ABT2HLL1_9MICO</name>
<dbReference type="InterPro" id="IPR039538">
    <property type="entry name" value="BetI_C"/>
</dbReference>
<feature type="domain" description="BLUF" evidence="7">
    <location>
        <begin position="3"/>
        <end position="94"/>
    </location>
</feature>
<accession>A0ABT2HLL1</accession>
<keyword evidence="1" id="KW-0678">Repressor</keyword>
<feature type="domain" description="HTH tetR-type" evidence="8">
    <location>
        <begin position="149"/>
        <end position="209"/>
    </location>
</feature>
<evidence type="ECO:0000256" key="3">
    <source>
        <dbReference type="ARBA" id="ARBA00023125"/>
    </source>
</evidence>
<evidence type="ECO:0000259" key="8">
    <source>
        <dbReference type="PROSITE" id="PS50977"/>
    </source>
</evidence>
<keyword evidence="10" id="KW-1185">Reference proteome</keyword>
<dbReference type="GeneID" id="95324991"/>
<dbReference type="Pfam" id="PF13977">
    <property type="entry name" value="TetR_C_6"/>
    <property type="match status" value="1"/>
</dbReference>
<dbReference type="SMART" id="SM01034">
    <property type="entry name" value="BLUF"/>
    <property type="match status" value="1"/>
</dbReference>
<dbReference type="InterPro" id="IPR036271">
    <property type="entry name" value="Tet_transcr_reg_TetR-rel_C_sf"/>
</dbReference>
<dbReference type="PROSITE" id="PS50977">
    <property type="entry name" value="HTH_TETR_2"/>
    <property type="match status" value="1"/>
</dbReference>
<sequence>MTLRCLVFTTARTGRLSHDDLAHLVSVERARNAELGITGVLALHDANVLGIVEGPADIVRQRVHEVAADPANVDVQVLLDDPVEERSFDDWTIAFRTDDPAVHATPGYVDLFDPERPADPAAETSRAHALLEWFRRTPPEQLSTRRSSEPVRTRVLQGAIGVLRDVGPSRCTSGLVAERSGVSEETVTAHFPTTPHLLAATLATWLEQVTTPLAPLAATEGTVPWLRALVVAFSADPALDRLIVSALAPAADPGEAAGEAFLVSYRAFRSSIQQALAHDVATGREPSTTDPVRGAHQLLALFDGLRIQNLFDPDPDIATSFATAAEQLRTGWATGQGAGEGVPVASSPKSPSAHGDPPSML</sequence>
<keyword evidence="3 5" id="KW-0238">DNA-binding</keyword>